<feature type="domain" description="C2H2-type" evidence="2">
    <location>
        <begin position="62"/>
        <end position="83"/>
    </location>
</feature>
<accession>A0ABR2L255</accession>
<evidence type="ECO:0000313" key="4">
    <source>
        <dbReference type="Proteomes" id="UP001470230"/>
    </source>
</evidence>
<keyword evidence="4" id="KW-1185">Reference proteome</keyword>
<feature type="region of interest" description="Disordered" evidence="1">
    <location>
        <begin position="252"/>
        <end position="271"/>
    </location>
</feature>
<dbReference type="Gene3D" id="3.30.160.60">
    <property type="entry name" value="Classic Zinc Finger"/>
    <property type="match status" value="1"/>
</dbReference>
<comment type="caution">
    <text evidence="3">The sequence shown here is derived from an EMBL/GenBank/DDBJ whole genome shotgun (WGS) entry which is preliminary data.</text>
</comment>
<reference evidence="3 4" key="1">
    <citation type="submission" date="2024-04" db="EMBL/GenBank/DDBJ databases">
        <title>Tritrichomonas musculus Genome.</title>
        <authorList>
            <person name="Alves-Ferreira E."/>
            <person name="Grigg M."/>
            <person name="Lorenzi H."/>
            <person name="Galac M."/>
        </authorList>
    </citation>
    <scope>NUCLEOTIDE SEQUENCE [LARGE SCALE GENOMIC DNA]</scope>
    <source>
        <strain evidence="3 4">EAF2021</strain>
    </source>
</reference>
<proteinExistence type="predicted"/>
<organism evidence="3 4">
    <name type="scientific">Tritrichomonas musculus</name>
    <dbReference type="NCBI Taxonomy" id="1915356"/>
    <lineage>
        <taxon>Eukaryota</taxon>
        <taxon>Metamonada</taxon>
        <taxon>Parabasalia</taxon>
        <taxon>Tritrichomonadida</taxon>
        <taxon>Tritrichomonadidae</taxon>
        <taxon>Tritrichomonas</taxon>
    </lineage>
</organism>
<evidence type="ECO:0000313" key="3">
    <source>
        <dbReference type="EMBL" id="KAK8897412.1"/>
    </source>
</evidence>
<evidence type="ECO:0000259" key="2">
    <source>
        <dbReference type="PROSITE" id="PS00028"/>
    </source>
</evidence>
<dbReference type="PROSITE" id="PS00028">
    <property type="entry name" value="ZINC_FINGER_C2H2_1"/>
    <property type="match status" value="2"/>
</dbReference>
<sequence>MKKRQQQEKHNKYECPVCNRFISEAEDDLILHIVKVHKLNNSLKNDLSIKNLSGTNSSSIKCTKCSKEFQNEDAFFVHIFRNHFNDVLRTIDNSRMRANSEKIKKLFESLRNQEAQHSPALTTVKFDEKIDLPDINYILSIESLGQAQISDQIDSEVQTDGLDHTENRFSTNIDNKIIEQQNDFSNNRKEDNFLISNAAKHIYEINNLDSNKIDFYYNDNSTNIDLNDEDEDDDYLSFIASTIDTTNVRLQNGKLAPSNEEKKKKKVKKTSSSKDEERNFFDRLEQVTDILLLQKVIVNTQTNHKCLRCKMDFENEFMLMKHVWEYHNDDEIFLY</sequence>
<dbReference type="InterPro" id="IPR013087">
    <property type="entry name" value="Znf_C2H2_type"/>
</dbReference>
<dbReference type="Proteomes" id="UP001470230">
    <property type="component" value="Unassembled WGS sequence"/>
</dbReference>
<feature type="domain" description="C2H2-type" evidence="2">
    <location>
        <begin position="306"/>
        <end position="327"/>
    </location>
</feature>
<name>A0ABR2L255_9EUKA</name>
<evidence type="ECO:0000256" key="1">
    <source>
        <dbReference type="SAM" id="MobiDB-lite"/>
    </source>
</evidence>
<dbReference type="SMART" id="SM00355">
    <property type="entry name" value="ZnF_C2H2"/>
    <property type="match status" value="3"/>
</dbReference>
<gene>
    <name evidence="3" type="ORF">M9Y10_015358</name>
</gene>
<protein>
    <recommendedName>
        <fullName evidence="2">C2H2-type domain-containing protein</fullName>
    </recommendedName>
</protein>
<dbReference type="EMBL" id="JAPFFF010000002">
    <property type="protein sequence ID" value="KAK8897412.1"/>
    <property type="molecule type" value="Genomic_DNA"/>
</dbReference>